<name>E8X509_GRATM</name>
<dbReference type="RefSeq" id="WP_013578529.1">
    <property type="nucleotide sequence ID" value="NC_015064.1"/>
</dbReference>
<evidence type="ECO:0000256" key="5">
    <source>
        <dbReference type="ARBA" id="ARBA00023063"/>
    </source>
</evidence>
<feature type="transmembrane region" description="Helical" evidence="7">
    <location>
        <begin position="332"/>
        <end position="355"/>
    </location>
</feature>
<dbReference type="PaxDb" id="1198114-AciX9_0124"/>
<dbReference type="HOGENOM" id="CLU_001265_14_1_0"/>
<feature type="domain" description="Major facilitator superfamily (MFS) profile" evidence="8">
    <location>
        <begin position="14"/>
        <end position="389"/>
    </location>
</feature>
<evidence type="ECO:0000313" key="10">
    <source>
        <dbReference type="Proteomes" id="UP000000343"/>
    </source>
</evidence>
<dbReference type="GO" id="GO:0042128">
    <property type="term" value="P:nitrate assimilation"/>
    <property type="evidence" value="ECO:0007669"/>
    <property type="project" value="UniProtKB-KW"/>
</dbReference>
<dbReference type="Gene3D" id="1.20.1250.20">
    <property type="entry name" value="MFS general substrate transporter like domains"/>
    <property type="match status" value="1"/>
</dbReference>
<reference evidence="10" key="1">
    <citation type="submission" date="2011-01" db="EMBL/GenBank/DDBJ databases">
        <title>Complete sequence of chromosome of Acidobacterium sp. MP5ACTX9.</title>
        <authorList>
            <consortium name="US DOE Joint Genome Institute"/>
            <person name="Lucas S."/>
            <person name="Copeland A."/>
            <person name="Lapidus A."/>
            <person name="Cheng J.-F."/>
            <person name="Goodwin L."/>
            <person name="Pitluck S."/>
            <person name="Teshima H."/>
            <person name="Detter J.C."/>
            <person name="Han C."/>
            <person name="Tapia R."/>
            <person name="Land M."/>
            <person name="Hauser L."/>
            <person name="Kyrpides N."/>
            <person name="Ivanova N."/>
            <person name="Ovchinnikova G."/>
            <person name="Pagani I."/>
            <person name="Rawat S.R."/>
            <person name="Mannisto M."/>
            <person name="Haggblom M.M."/>
            <person name="Woyke T."/>
        </authorList>
    </citation>
    <scope>NUCLEOTIDE SEQUENCE [LARGE SCALE GENOMIC DNA]</scope>
    <source>
        <strain evidence="10">MP5ACTX9</strain>
    </source>
</reference>
<protein>
    <submittedName>
        <fullName evidence="9">Major facilitator superfamily MFS_1</fullName>
    </submittedName>
</protein>
<keyword evidence="4 7" id="KW-1133">Transmembrane helix</keyword>
<dbReference type="eggNOG" id="COG2223">
    <property type="taxonomic scope" value="Bacteria"/>
</dbReference>
<dbReference type="GO" id="GO:0016020">
    <property type="term" value="C:membrane"/>
    <property type="evidence" value="ECO:0007669"/>
    <property type="project" value="UniProtKB-SubCell"/>
</dbReference>
<evidence type="ECO:0000256" key="7">
    <source>
        <dbReference type="SAM" id="Phobius"/>
    </source>
</evidence>
<dbReference type="AlphaFoldDB" id="E8X509"/>
<dbReference type="InterPro" id="IPR036259">
    <property type="entry name" value="MFS_trans_sf"/>
</dbReference>
<dbReference type="STRING" id="1198114.AciX9_0124"/>
<evidence type="ECO:0000259" key="8">
    <source>
        <dbReference type="PROSITE" id="PS50850"/>
    </source>
</evidence>
<dbReference type="KEGG" id="acm:AciX9_0124"/>
<evidence type="ECO:0000256" key="4">
    <source>
        <dbReference type="ARBA" id="ARBA00022989"/>
    </source>
</evidence>
<dbReference type="EMBL" id="CP002480">
    <property type="protein sequence ID" value="ADW67201.1"/>
    <property type="molecule type" value="Genomic_DNA"/>
</dbReference>
<keyword evidence="5" id="KW-0534">Nitrate assimilation</keyword>
<dbReference type="PROSITE" id="PS50850">
    <property type="entry name" value="MFS"/>
    <property type="match status" value="1"/>
</dbReference>
<keyword evidence="3 7" id="KW-0812">Transmembrane</keyword>
<comment type="similarity">
    <text evidence="2">Belongs to the major facilitator superfamily. Nitrate/nitrite porter (TC 2.A.1.8) family.</text>
</comment>
<feature type="transmembrane region" description="Helical" evidence="7">
    <location>
        <begin position="216"/>
        <end position="237"/>
    </location>
</feature>
<feature type="transmembrane region" description="Helical" evidence="7">
    <location>
        <begin position="169"/>
        <end position="188"/>
    </location>
</feature>
<feature type="transmembrane region" description="Helical" evidence="7">
    <location>
        <begin position="107"/>
        <end position="131"/>
    </location>
</feature>
<comment type="subcellular location">
    <subcellularLocation>
        <location evidence="1">Membrane</location>
        <topology evidence="1">Multi-pass membrane protein</topology>
    </subcellularLocation>
</comment>
<dbReference type="InterPro" id="IPR044772">
    <property type="entry name" value="NO3_transporter"/>
</dbReference>
<gene>
    <name evidence="9" type="ordered locus">AciX9_0124</name>
</gene>
<evidence type="ECO:0000256" key="2">
    <source>
        <dbReference type="ARBA" id="ARBA00008432"/>
    </source>
</evidence>
<sequence length="422" mass="45269">MASYKIFMKSGHPPTLLAAFLYFDFSFAIWVLNGVMGPFITEQFHLTPIQTGTMISVPILAGALMRFPLGVLSQYIGRKMAAIIEMSCIVLALLYGYFFVHTFHSVLAMGVLLGIAGGSFGIALSLGSGWFPQQYKGLAMGIAGAGNSGTAFAALFAPKLAMHFGWQHVYGFAAGCMMLPLLVMIFFAKEPPDVEHQSLSQHLQCLWQPDGWYFNMVYIITFGGFIGLSTFLTTFYVSQFHMTKVQAGLYTVLATFTGSATRVLGGYFADKIGGITTLSVVFLIAIAGLFGLMTTPSLLVTTLLFMLCFAALGAGNGATFQLVPLRWPTTTAIAGGMIGEIGALGGSLIPTILSYSKQHFGSYRNGWIMYAGLALLVLVVLRIVSRSWTKTWVGPGGRALTSSRVIDGPVMVSAEGATFAAD</sequence>
<dbReference type="OrthoDB" id="9773404at2"/>
<evidence type="ECO:0000256" key="3">
    <source>
        <dbReference type="ARBA" id="ARBA00022692"/>
    </source>
</evidence>
<dbReference type="SUPFAM" id="SSF103473">
    <property type="entry name" value="MFS general substrate transporter"/>
    <property type="match status" value="1"/>
</dbReference>
<feature type="transmembrane region" description="Helical" evidence="7">
    <location>
        <begin position="275"/>
        <end position="292"/>
    </location>
</feature>
<feature type="transmembrane region" description="Helical" evidence="7">
    <location>
        <begin position="299"/>
        <end position="320"/>
    </location>
</feature>
<keyword evidence="10" id="KW-1185">Reference proteome</keyword>
<dbReference type="GO" id="GO:0015112">
    <property type="term" value="F:nitrate transmembrane transporter activity"/>
    <property type="evidence" value="ECO:0007669"/>
    <property type="project" value="InterPro"/>
</dbReference>
<evidence type="ECO:0000256" key="6">
    <source>
        <dbReference type="ARBA" id="ARBA00023136"/>
    </source>
</evidence>
<organism evidence="10">
    <name type="scientific">Granulicella tundricola (strain ATCC BAA-1859 / DSM 23138 / MP5ACTX9)</name>
    <dbReference type="NCBI Taxonomy" id="1198114"/>
    <lineage>
        <taxon>Bacteria</taxon>
        <taxon>Pseudomonadati</taxon>
        <taxon>Acidobacteriota</taxon>
        <taxon>Terriglobia</taxon>
        <taxon>Terriglobales</taxon>
        <taxon>Acidobacteriaceae</taxon>
        <taxon>Granulicella</taxon>
    </lineage>
</organism>
<feature type="transmembrane region" description="Helical" evidence="7">
    <location>
        <begin position="20"/>
        <end position="41"/>
    </location>
</feature>
<feature type="transmembrane region" description="Helical" evidence="7">
    <location>
        <begin position="53"/>
        <end position="76"/>
    </location>
</feature>
<keyword evidence="6 7" id="KW-0472">Membrane</keyword>
<dbReference type="Pfam" id="PF07690">
    <property type="entry name" value="MFS_1"/>
    <property type="match status" value="1"/>
</dbReference>
<accession>E8X509</accession>
<dbReference type="Proteomes" id="UP000000343">
    <property type="component" value="Chromosome"/>
</dbReference>
<feature type="transmembrane region" description="Helical" evidence="7">
    <location>
        <begin position="367"/>
        <end position="385"/>
    </location>
</feature>
<dbReference type="InterPro" id="IPR020846">
    <property type="entry name" value="MFS_dom"/>
</dbReference>
<dbReference type="InterPro" id="IPR011701">
    <property type="entry name" value="MFS"/>
</dbReference>
<feature type="transmembrane region" description="Helical" evidence="7">
    <location>
        <begin position="137"/>
        <end position="157"/>
    </location>
</feature>
<evidence type="ECO:0000256" key="1">
    <source>
        <dbReference type="ARBA" id="ARBA00004141"/>
    </source>
</evidence>
<dbReference type="PANTHER" id="PTHR23515">
    <property type="entry name" value="HIGH-AFFINITY NITRATE TRANSPORTER 2.3"/>
    <property type="match status" value="1"/>
</dbReference>
<evidence type="ECO:0000313" key="9">
    <source>
        <dbReference type="EMBL" id="ADW67201.1"/>
    </source>
</evidence>
<feature type="transmembrane region" description="Helical" evidence="7">
    <location>
        <begin position="82"/>
        <end position="100"/>
    </location>
</feature>
<proteinExistence type="inferred from homology"/>